<dbReference type="Proteomes" id="UP000299102">
    <property type="component" value="Unassembled WGS sequence"/>
</dbReference>
<comment type="caution">
    <text evidence="1">The sequence shown here is derived from an EMBL/GenBank/DDBJ whole genome shotgun (WGS) entry which is preliminary data.</text>
</comment>
<evidence type="ECO:0000313" key="2">
    <source>
        <dbReference type="Proteomes" id="UP000299102"/>
    </source>
</evidence>
<reference evidence="1 2" key="1">
    <citation type="journal article" date="2019" name="Commun. Biol.">
        <title>The bagworm genome reveals a unique fibroin gene that provides high tensile strength.</title>
        <authorList>
            <person name="Kono N."/>
            <person name="Nakamura H."/>
            <person name="Ohtoshi R."/>
            <person name="Tomita M."/>
            <person name="Numata K."/>
            <person name="Arakawa K."/>
        </authorList>
    </citation>
    <scope>NUCLEOTIDE SEQUENCE [LARGE SCALE GENOMIC DNA]</scope>
</reference>
<dbReference type="EMBL" id="BGZK01000343">
    <property type="protein sequence ID" value="GBP38070.1"/>
    <property type="molecule type" value="Genomic_DNA"/>
</dbReference>
<dbReference type="AlphaFoldDB" id="A0A4C1VHJ4"/>
<sequence>MCRHNGRGRARASRPRDAAEVWARVGRGELISRVFESAGAVATGAWAGAPWAGCVRRPAAARPARAGVTAPMCIGAGLNVFYILS</sequence>
<evidence type="ECO:0000313" key="1">
    <source>
        <dbReference type="EMBL" id="GBP38070.1"/>
    </source>
</evidence>
<keyword evidence="2" id="KW-1185">Reference proteome</keyword>
<accession>A0A4C1VHJ4</accession>
<name>A0A4C1VHJ4_EUMVA</name>
<protein>
    <submittedName>
        <fullName evidence="1">Uncharacterized protein</fullName>
    </submittedName>
</protein>
<organism evidence="1 2">
    <name type="scientific">Eumeta variegata</name>
    <name type="common">Bagworm moth</name>
    <name type="synonym">Eumeta japonica</name>
    <dbReference type="NCBI Taxonomy" id="151549"/>
    <lineage>
        <taxon>Eukaryota</taxon>
        <taxon>Metazoa</taxon>
        <taxon>Ecdysozoa</taxon>
        <taxon>Arthropoda</taxon>
        <taxon>Hexapoda</taxon>
        <taxon>Insecta</taxon>
        <taxon>Pterygota</taxon>
        <taxon>Neoptera</taxon>
        <taxon>Endopterygota</taxon>
        <taxon>Lepidoptera</taxon>
        <taxon>Glossata</taxon>
        <taxon>Ditrysia</taxon>
        <taxon>Tineoidea</taxon>
        <taxon>Psychidae</taxon>
        <taxon>Oiketicinae</taxon>
        <taxon>Eumeta</taxon>
    </lineage>
</organism>
<proteinExistence type="predicted"/>
<gene>
    <name evidence="1" type="ORF">EVAR_95197_1</name>
</gene>